<feature type="domain" description="ABC3 transporter permease C-terminal" evidence="7">
    <location>
        <begin position="183"/>
        <end position="286"/>
    </location>
</feature>
<protein>
    <recommendedName>
        <fullName evidence="7">ABC3 transporter permease C-terminal domain-containing protein</fullName>
    </recommendedName>
</protein>
<evidence type="ECO:0000256" key="6">
    <source>
        <dbReference type="SAM" id="Phobius"/>
    </source>
</evidence>
<dbReference type="GO" id="GO:0022857">
    <property type="term" value="F:transmembrane transporter activity"/>
    <property type="evidence" value="ECO:0007669"/>
    <property type="project" value="TreeGrafter"/>
</dbReference>
<evidence type="ECO:0000259" key="7">
    <source>
        <dbReference type="Pfam" id="PF02687"/>
    </source>
</evidence>
<dbReference type="AlphaFoldDB" id="X1PFF4"/>
<reference evidence="8" key="1">
    <citation type="journal article" date="2014" name="Front. Microbiol.">
        <title>High frequency of phylogenetically diverse reductive dehalogenase-homologous genes in deep subseafloor sedimentary metagenomes.</title>
        <authorList>
            <person name="Kawai M."/>
            <person name="Futagami T."/>
            <person name="Toyoda A."/>
            <person name="Takaki Y."/>
            <person name="Nishi S."/>
            <person name="Hori S."/>
            <person name="Arai W."/>
            <person name="Tsubouchi T."/>
            <person name="Morono Y."/>
            <person name="Uchiyama I."/>
            <person name="Ito T."/>
            <person name="Fujiyama A."/>
            <person name="Inagaki F."/>
            <person name="Takami H."/>
        </authorList>
    </citation>
    <scope>NUCLEOTIDE SEQUENCE</scope>
    <source>
        <strain evidence="8">Expedition CK06-06</strain>
    </source>
</reference>
<feature type="transmembrane region" description="Helical" evidence="6">
    <location>
        <begin position="180"/>
        <end position="200"/>
    </location>
</feature>
<feature type="transmembrane region" description="Helical" evidence="6">
    <location>
        <begin position="266"/>
        <end position="285"/>
    </location>
</feature>
<keyword evidence="2" id="KW-1003">Cell membrane</keyword>
<sequence length="287" mass="32597">NSTHVPSQHYYQNAHWLEGWGRSDIFTLATCYTSYNYDEALDLEILEGRFFSRGMSTDSNAIVINEATAKAFNIDDPLNTRFLEPGSEEDPDEFYPIIGVVKNFHFESMHEEINPVAIRFMPGNFEGMLVIKLGDGNMPATVDFVKQTWDDFDVEHPFEYSWMDDTFDSLFETEKRTGKILLIFSLLSMLISCLGLLGLISYTTNQRTKEIGIRKTMGASVSLVMFILSKETVKLLGISALMCIPAYFGVRAWLQNFAYHIDFNVLVYAFVLLVVTLVVLIIALLTV</sequence>
<feature type="transmembrane region" description="Helical" evidence="6">
    <location>
        <begin position="235"/>
        <end position="254"/>
    </location>
</feature>
<dbReference type="InterPro" id="IPR050250">
    <property type="entry name" value="Macrolide_Exporter_MacB"/>
</dbReference>
<name>X1PFF4_9ZZZZ</name>
<feature type="non-terminal residue" evidence="8">
    <location>
        <position position="1"/>
    </location>
</feature>
<dbReference type="PANTHER" id="PTHR30572:SF18">
    <property type="entry name" value="ABC-TYPE MACROLIDE FAMILY EXPORT SYSTEM PERMEASE COMPONENT 2"/>
    <property type="match status" value="1"/>
</dbReference>
<evidence type="ECO:0000256" key="2">
    <source>
        <dbReference type="ARBA" id="ARBA00022475"/>
    </source>
</evidence>
<dbReference type="PANTHER" id="PTHR30572">
    <property type="entry name" value="MEMBRANE COMPONENT OF TRANSPORTER-RELATED"/>
    <property type="match status" value="1"/>
</dbReference>
<evidence type="ECO:0000256" key="1">
    <source>
        <dbReference type="ARBA" id="ARBA00004651"/>
    </source>
</evidence>
<dbReference type="EMBL" id="BARV01016664">
    <property type="protein sequence ID" value="GAI29624.1"/>
    <property type="molecule type" value="Genomic_DNA"/>
</dbReference>
<keyword evidence="4 6" id="KW-1133">Transmembrane helix</keyword>
<evidence type="ECO:0000256" key="5">
    <source>
        <dbReference type="ARBA" id="ARBA00023136"/>
    </source>
</evidence>
<comment type="caution">
    <text evidence="8">The sequence shown here is derived from an EMBL/GenBank/DDBJ whole genome shotgun (WGS) entry which is preliminary data.</text>
</comment>
<organism evidence="8">
    <name type="scientific">marine sediment metagenome</name>
    <dbReference type="NCBI Taxonomy" id="412755"/>
    <lineage>
        <taxon>unclassified sequences</taxon>
        <taxon>metagenomes</taxon>
        <taxon>ecological metagenomes</taxon>
    </lineage>
</organism>
<gene>
    <name evidence="8" type="ORF">S06H3_28543</name>
</gene>
<keyword evidence="3 6" id="KW-0812">Transmembrane</keyword>
<keyword evidence="5 6" id="KW-0472">Membrane</keyword>
<evidence type="ECO:0000256" key="4">
    <source>
        <dbReference type="ARBA" id="ARBA00022989"/>
    </source>
</evidence>
<feature type="non-terminal residue" evidence="8">
    <location>
        <position position="287"/>
    </location>
</feature>
<comment type="subcellular location">
    <subcellularLocation>
        <location evidence="1">Cell membrane</location>
        <topology evidence="1">Multi-pass membrane protein</topology>
    </subcellularLocation>
</comment>
<proteinExistence type="predicted"/>
<dbReference type="InterPro" id="IPR003838">
    <property type="entry name" value="ABC3_permease_C"/>
</dbReference>
<evidence type="ECO:0000256" key="3">
    <source>
        <dbReference type="ARBA" id="ARBA00022692"/>
    </source>
</evidence>
<accession>X1PFF4</accession>
<dbReference type="GO" id="GO:0005886">
    <property type="term" value="C:plasma membrane"/>
    <property type="evidence" value="ECO:0007669"/>
    <property type="project" value="UniProtKB-SubCell"/>
</dbReference>
<evidence type="ECO:0000313" key="8">
    <source>
        <dbReference type="EMBL" id="GAI29624.1"/>
    </source>
</evidence>
<dbReference type="Pfam" id="PF02687">
    <property type="entry name" value="FtsX"/>
    <property type="match status" value="1"/>
</dbReference>